<keyword evidence="4" id="KW-0732">Signal</keyword>
<organism evidence="12 13">
    <name type="scientific">Anguilla anguilla</name>
    <name type="common">European freshwater eel</name>
    <name type="synonym">Muraena anguilla</name>
    <dbReference type="NCBI Taxonomy" id="7936"/>
    <lineage>
        <taxon>Eukaryota</taxon>
        <taxon>Metazoa</taxon>
        <taxon>Chordata</taxon>
        <taxon>Craniata</taxon>
        <taxon>Vertebrata</taxon>
        <taxon>Euteleostomi</taxon>
        <taxon>Actinopterygii</taxon>
        <taxon>Neopterygii</taxon>
        <taxon>Teleostei</taxon>
        <taxon>Anguilliformes</taxon>
        <taxon>Anguillidae</taxon>
        <taxon>Anguilla</taxon>
    </lineage>
</organism>
<name>A0A9D3LJS4_ANGAN</name>
<dbReference type="SUPFAM" id="SSF82671">
    <property type="entry name" value="SEA domain"/>
    <property type="match status" value="1"/>
</dbReference>
<evidence type="ECO:0000256" key="10">
    <source>
        <dbReference type="SAM" id="Phobius"/>
    </source>
</evidence>
<accession>A0A9D3LJS4</accession>
<dbReference type="InterPro" id="IPR000082">
    <property type="entry name" value="SEA_dom"/>
</dbReference>
<evidence type="ECO:0000256" key="6">
    <source>
        <dbReference type="ARBA" id="ARBA00023136"/>
    </source>
</evidence>
<dbReference type="Gene3D" id="3.30.70.960">
    <property type="entry name" value="SEA domain"/>
    <property type="match status" value="1"/>
</dbReference>
<keyword evidence="5" id="KW-0677">Repeat</keyword>
<keyword evidence="10" id="KW-1133">Transmembrane helix</keyword>
<feature type="domain" description="SEA" evidence="11">
    <location>
        <begin position="379"/>
        <end position="488"/>
    </location>
</feature>
<dbReference type="EMBL" id="JAFIRN010000017">
    <property type="protein sequence ID" value="KAG5832277.1"/>
    <property type="molecule type" value="Genomic_DNA"/>
</dbReference>
<keyword evidence="13" id="KW-1185">Reference proteome</keyword>
<reference evidence="12" key="1">
    <citation type="submission" date="2021-01" db="EMBL/GenBank/DDBJ databases">
        <title>A chromosome-scale assembly of European eel, Anguilla anguilla.</title>
        <authorList>
            <person name="Henkel C."/>
            <person name="Jong-Raadsen S.A."/>
            <person name="Dufour S."/>
            <person name="Weltzien F.-A."/>
            <person name="Palstra A.P."/>
            <person name="Pelster B."/>
            <person name="Spaink H.P."/>
            <person name="Van Den Thillart G.E."/>
            <person name="Jansen H."/>
            <person name="Zahm M."/>
            <person name="Klopp C."/>
            <person name="Cedric C."/>
            <person name="Louis A."/>
            <person name="Berthelot C."/>
            <person name="Parey E."/>
            <person name="Roest Crollius H."/>
            <person name="Montfort J."/>
            <person name="Robinson-Rechavi M."/>
            <person name="Bucao C."/>
            <person name="Bouchez O."/>
            <person name="Gislard M."/>
            <person name="Lluch J."/>
            <person name="Milhes M."/>
            <person name="Lampietro C."/>
            <person name="Lopez Roques C."/>
            <person name="Donnadieu C."/>
            <person name="Braasch I."/>
            <person name="Desvignes T."/>
            <person name="Postlethwait J."/>
            <person name="Bobe J."/>
            <person name="Guiguen Y."/>
            <person name="Dirks R."/>
        </authorList>
    </citation>
    <scope>NUCLEOTIDE SEQUENCE</scope>
    <source>
        <strain evidence="12">Tag_6206</strain>
        <tissue evidence="12">Liver</tissue>
    </source>
</reference>
<comment type="subcellular location">
    <subcellularLocation>
        <location evidence="1">Cell membrane</location>
    </subcellularLocation>
</comment>
<evidence type="ECO:0000313" key="12">
    <source>
        <dbReference type="EMBL" id="KAG5832277.1"/>
    </source>
</evidence>
<proteinExistence type="predicted"/>
<dbReference type="PROSITE" id="PS50024">
    <property type="entry name" value="SEA"/>
    <property type="match status" value="1"/>
</dbReference>
<dbReference type="GO" id="GO:0005886">
    <property type="term" value="C:plasma membrane"/>
    <property type="evidence" value="ECO:0007669"/>
    <property type="project" value="UniProtKB-SubCell"/>
</dbReference>
<evidence type="ECO:0000256" key="1">
    <source>
        <dbReference type="ARBA" id="ARBA00004236"/>
    </source>
</evidence>
<protein>
    <recommendedName>
        <fullName evidence="11">SEA domain-containing protein</fullName>
    </recommendedName>
</protein>
<keyword evidence="6 10" id="KW-0472">Membrane</keyword>
<feature type="region of interest" description="Disordered" evidence="9">
    <location>
        <begin position="1"/>
        <end position="331"/>
    </location>
</feature>
<feature type="transmembrane region" description="Helical" evidence="10">
    <location>
        <begin position="557"/>
        <end position="585"/>
    </location>
</feature>
<dbReference type="Pfam" id="PF01390">
    <property type="entry name" value="SEA"/>
    <property type="match status" value="1"/>
</dbReference>
<keyword evidence="3" id="KW-0245">EGF-like domain</keyword>
<dbReference type="SUPFAM" id="SSF57196">
    <property type="entry name" value="EGF/Laminin"/>
    <property type="match status" value="1"/>
</dbReference>
<comment type="caution">
    <text evidence="12">The sequence shown here is derived from an EMBL/GenBank/DDBJ whole genome shotgun (WGS) entry which is preliminary data.</text>
</comment>
<evidence type="ECO:0000256" key="2">
    <source>
        <dbReference type="ARBA" id="ARBA00022475"/>
    </source>
</evidence>
<evidence type="ECO:0000256" key="5">
    <source>
        <dbReference type="ARBA" id="ARBA00022737"/>
    </source>
</evidence>
<dbReference type="Proteomes" id="UP001044222">
    <property type="component" value="Chromosome 17"/>
</dbReference>
<feature type="compositionally biased region" description="Low complexity" evidence="9">
    <location>
        <begin position="1"/>
        <end position="329"/>
    </location>
</feature>
<evidence type="ECO:0000256" key="8">
    <source>
        <dbReference type="ARBA" id="ARBA00023180"/>
    </source>
</evidence>
<keyword evidence="10" id="KW-0812">Transmembrane</keyword>
<dbReference type="PANTHER" id="PTHR24037">
    <property type="entry name" value="HEART DEVELOPMENT PROTEIN WITH EGF-LIKE DOMAINS 1"/>
    <property type="match status" value="1"/>
</dbReference>
<gene>
    <name evidence="12" type="ORF">ANANG_G00289380</name>
</gene>
<dbReference type="AlphaFoldDB" id="A0A9D3LJS4"/>
<keyword evidence="2" id="KW-1003">Cell membrane</keyword>
<sequence length="687" mass="70149">METTAPSTSGSTTPTGGPTAANISSSTPSTAPNSSASTPATGSPTAANISSSTPTVPRTSGSTPPTVPSPSASTHPTVPSSSASTHPTVPSSSASTHLTAPSPSASTHPTVPSPSASTHPTVPSPSASTHPTVPSSSVSTHPTVPSSSASTHPTVPSSSASTHPTVPSSSASTHPTVPSPSASTHPTVPSPSASTHPTVPSSSVSTHPTVPSSSASTHPTVPSPSASTHPTVPSSSASTHPTVPSSSASTHPTVPSSSVSTHPTVPSSSVSTHPTVPSSSVSTHPTVPSPSASTHPTVPSSSASTHPTVPSSSASTHPTVPSSSASTPTESTLTTVRPAGFCFSNPCPFDSICEELFMSFRCLCLPGSFYSSTERSCVQARVFPGRLRLTSLQFQDEMANTSSPIFLRTSQDISRTLEESLRGQPGYVRSTVLQLSRGSVVATVDNVFSLASNVTQATASAAIMEAIQGCGENCILKGAEFNETDLCSQVPGPCDTMTTSCNLSGGIPACTCKPGHLKTLYSNKSCTACPSGSKAEDGKCVACPFGYAGFNCNDSSLLAVVVISCVLGGVLLILLLAFIISYCCWKKKDPTYSSPYPAEDAGPTSSWSNRQIIPIPRASLHWDSSQMELTENRNAGRKSHGNGSTGSYDVSKVNLSTFKDENPARYSYLAQGHENPYFLAEDERKGK</sequence>
<keyword evidence="8" id="KW-0325">Glycoprotein</keyword>
<evidence type="ECO:0000259" key="11">
    <source>
        <dbReference type="PROSITE" id="PS50024"/>
    </source>
</evidence>
<evidence type="ECO:0000256" key="7">
    <source>
        <dbReference type="ARBA" id="ARBA00023157"/>
    </source>
</evidence>
<evidence type="ECO:0000313" key="13">
    <source>
        <dbReference type="Proteomes" id="UP001044222"/>
    </source>
</evidence>
<evidence type="ECO:0000256" key="4">
    <source>
        <dbReference type="ARBA" id="ARBA00022729"/>
    </source>
</evidence>
<dbReference type="PANTHER" id="PTHR24037:SF10">
    <property type="entry name" value="MUCIN-13"/>
    <property type="match status" value="1"/>
</dbReference>
<evidence type="ECO:0000256" key="9">
    <source>
        <dbReference type="SAM" id="MobiDB-lite"/>
    </source>
</evidence>
<keyword evidence="7" id="KW-1015">Disulfide bond</keyword>
<evidence type="ECO:0000256" key="3">
    <source>
        <dbReference type="ARBA" id="ARBA00022536"/>
    </source>
</evidence>
<dbReference type="InterPro" id="IPR036364">
    <property type="entry name" value="SEA_dom_sf"/>
</dbReference>